<evidence type="ECO:0000256" key="3">
    <source>
        <dbReference type="ARBA" id="ARBA00022737"/>
    </source>
</evidence>
<dbReference type="InterPro" id="IPR011004">
    <property type="entry name" value="Trimer_LpxA-like_sf"/>
</dbReference>
<dbReference type="GO" id="GO:0005737">
    <property type="term" value="C:cytoplasm"/>
    <property type="evidence" value="ECO:0007669"/>
    <property type="project" value="InterPro"/>
</dbReference>
<comment type="catalytic activity">
    <reaction evidence="5">
        <text>L-serine + acetyl-CoA = O-acetyl-L-serine + CoA</text>
        <dbReference type="Rhea" id="RHEA:24560"/>
        <dbReference type="ChEBI" id="CHEBI:33384"/>
        <dbReference type="ChEBI" id="CHEBI:57287"/>
        <dbReference type="ChEBI" id="CHEBI:57288"/>
        <dbReference type="ChEBI" id="CHEBI:58340"/>
        <dbReference type="EC" id="2.3.1.30"/>
    </reaction>
</comment>
<accession>A0A517ZJW4</accession>
<name>A0A517ZJW4_9PLAN</name>
<dbReference type="PIRSF" id="PIRSF000441">
    <property type="entry name" value="CysE"/>
    <property type="match status" value="1"/>
</dbReference>
<dbReference type="PANTHER" id="PTHR42811">
    <property type="entry name" value="SERINE ACETYLTRANSFERASE"/>
    <property type="match status" value="1"/>
</dbReference>
<sequence length="175" mass="19106">MISATTHDWNRETVRRFWDPSRKLLYHLRRYQAQTRGTLRGKLLRKWHALFHQVWSVICGADIPLNSQIGGGLLMPHPNGIVIHPDAVIGANCLFFQQVTIGIGGKRKGCPRIGGHVDIGAGAKVLGGVVIGDHAKIGANAVVLCDVPEHATAVGIPARILACEVEEQRVDERFG</sequence>
<evidence type="ECO:0000256" key="1">
    <source>
        <dbReference type="ARBA" id="ARBA00007274"/>
    </source>
</evidence>
<dbReference type="CDD" id="cd03354">
    <property type="entry name" value="LbH_SAT"/>
    <property type="match status" value="1"/>
</dbReference>
<dbReference type="KEGG" id="sdyn:Mal52_12470"/>
<keyword evidence="7" id="KW-1185">Reference proteome</keyword>
<dbReference type="AlphaFoldDB" id="A0A517ZJW4"/>
<dbReference type="Gene3D" id="2.160.10.10">
    <property type="entry name" value="Hexapeptide repeat proteins"/>
    <property type="match status" value="1"/>
</dbReference>
<dbReference type="GO" id="GO:0009001">
    <property type="term" value="F:serine O-acetyltransferase activity"/>
    <property type="evidence" value="ECO:0007669"/>
    <property type="project" value="UniProtKB-EC"/>
</dbReference>
<protein>
    <recommendedName>
        <fullName evidence="5">Serine acetyltransferase</fullName>
        <ecNumber evidence="5">2.3.1.30</ecNumber>
    </recommendedName>
</protein>
<dbReference type="PROSITE" id="PS00101">
    <property type="entry name" value="HEXAPEP_TRANSFERASES"/>
    <property type="match status" value="1"/>
</dbReference>
<evidence type="ECO:0000256" key="5">
    <source>
        <dbReference type="PIRNR" id="PIRNR000441"/>
    </source>
</evidence>
<dbReference type="GO" id="GO:0006535">
    <property type="term" value="P:cysteine biosynthetic process from serine"/>
    <property type="evidence" value="ECO:0007669"/>
    <property type="project" value="InterPro"/>
</dbReference>
<dbReference type="InterPro" id="IPR018357">
    <property type="entry name" value="Hexapep_transf_CS"/>
</dbReference>
<dbReference type="EC" id="2.3.1.30" evidence="5"/>
<dbReference type="SUPFAM" id="SSF51161">
    <property type="entry name" value="Trimeric LpxA-like enzymes"/>
    <property type="match status" value="1"/>
</dbReference>
<dbReference type="InterPro" id="IPR045304">
    <property type="entry name" value="LbH_SAT"/>
</dbReference>
<keyword evidence="3" id="KW-0677">Repeat</keyword>
<organism evidence="6 7">
    <name type="scientific">Symmachiella dynata</name>
    <dbReference type="NCBI Taxonomy" id="2527995"/>
    <lineage>
        <taxon>Bacteria</taxon>
        <taxon>Pseudomonadati</taxon>
        <taxon>Planctomycetota</taxon>
        <taxon>Planctomycetia</taxon>
        <taxon>Planctomycetales</taxon>
        <taxon>Planctomycetaceae</taxon>
        <taxon>Symmachiella</taxon>
    </lineage>
</organism>
<evidence type="ECO:0000256" key="4">
    <source>
        <dbReference type="ARBA" id="ARBA00023315"/>
    </source>
</evidence>
<dbReference type="InterPro" id="IPR001451">
    <property type="entry name" value="Hexapep"/>
</dbReference>
<proteinExistence type="inferred from homology"/>
<dbReference type="InterPro" id="IPR005881">
    <property type="entry name" value="Ser_O-AcTrfase"/>
</dbReference>
<dbReference type="Pfam" id="PF00132">
    <property type="entry name" value="Hexapep"/>
    <property type="match status" value="1"/>
</dbReference>
<dbReference type="RefSeq" id="WP_231962534.1">
    <property type="nucleotide sequence ID" value="NZ_CP036276.1"/>
</dbReference>
<evidence type="ECO:0000313" key="6">
    <source>
        <dbReference type="EMBL" id="QDU42779.1"/>
    </source>
</evidence>
<keyword evidence="4 5" id="KW-0012">Acyltransferase</keyword>
<reference evidence="6 7" key="1">
    <citation type="submission" date="2019-02" db="EMBL/GenBank/DDBJ databases">
        <title>Deep-cultivation of Planctomycetes and their phenomic and genomic characterization uncovers novel biology.</title>
        <authorList>
            <person name="Wiegand S."/>
            <person name="Jogler M."/>
            <person name="Boedeker C."/>
            <person name="Pinto D."/>
            <person name="Vollmers J."/>
            <person name="Rivas-Marin E."/>
            <person name="Kohn T."/>
            <person name="Peeters S.H."/>
            <person name="Heuer A."/>
            <person name="Rast P."/>
            <person name="Oberbeckmann S."/>
            <person name="Bunk B."/>
            <person name="Jeske O."/>
            <person name="Meyerdierks A."/>
            <person name="Storesund J.E."/>
            <person name="Kallscheuer N."/>
            <person name="Luecker S."/>
            <person name="Lage O.M."/>
            <person name="Pohl T."/>
            <person name="Merkel B.J."/>
            <person name="Hornburger P."/>
            <person name="Mueller R.-W."/>
            <person name="Bruemmer F."/>
            <person name="Labrenz M."/>
            <person name="Spormann A.M."/>
            <person name="Op den Camp H."/>
            <person name="Overmann J."/>
            <person name="Amann R."/>
            <person name="Jetten M.S.M."/>
            <person name="Mascher T."/>
            <person name="Medema M.H."/>
            <person name="Devos D.P."/>
            <person name="Kaster A.-K."/>
            <person name="Ovreas L."/>
            <person name="Rohde M."/>
            <person name="Galperin M.Y."/>
            <person name="Jogler C."/>
        </authorList>
    </citation>
    <scope>NUCLEOTIDE SEQUENCE [LARGE SCALE GENOMIC DNA]</scope>
    <source>
        <strain evidence="6 7">Mal52</strain>
    </source>
</reference>
<dbReference type="Proteomes" id="UP000319383">
    <property type="component" value="Chromosome"/>
</dbReference>
<comment type="similarity">
    <text evidence="1 5">Belongs to the transferase hexapeptide repeat family.</text>
</comment>
<evidence type="ECO:0000313" key="7">
    <source>
        <dbReference type="Proteomes" id="UP000319383"/>
    </source>
</evidence>
<evidence type="ECO:0000256" key="2">
    <source>
        <dbReference type="ARBA" id="ARBA00022679"/>
    </source>
</evidence>
<gene>
    <name evidence="6" type="primary">cysE_2</name>
    <name evidence="6" type="ORF">Mal52_12470</name>
</gene>
<keyword evidence="2 5" id="KW-0808">Transferase</keyword>
<dbReference type="EMBL" id="CP036276">
    <property type="protein sequence ID" value="QDU42779.1"/>
    <property type="molecule type" value="Genomic_DNA"/>
</dbReference>